<evidence type="ECO:0000313" key="1">
    <source>
        <dbReference type="EMBL" id="TWI82685.1"/>
    </source>
</evidence>
<reference evidence="1 2" key="1">
    <citation type="submission" date="2019-07" db="EMBL/GenBank/DDBJ databases">
        <title>Genomic Encyclopedia of Archaeal and Bacterial Type Strains, Phase II (KMG-II): from individual species to whole genera.</title>
        <authorList>
            <person name="Goeker M."/>
        </authorList>
    </citation>
    <scope>NUCLEOTIDE SEQUENCE [LARGE SCALE GENOMIC DNA]</scope>
    <source>
        <strain evidence="1 2">ATCC BAA-252</strain>
    </source>
</reference>
<protein>
    <submittedName>
        <fullName evidence="1">Uncharacterized protein</fullName>
    </submittedName>
</protein>
<accession>A0A562SN37</accession>
<gene>
    <name evidence="1" type="ORF">JM93_03199</name>
</gene>
<evidence type="ECO:0000313" key="2">
    <source>
        <dbReference type="Proteomes" id="UP000320593"/>
    </source>
</evidence>
<comment type="caution">
    <text evidence="1">The sequence shown here is derived from an EMBL/GenBank/DDBJ whole genome shotgun (WGS) entry which is preliminary data.</text>
</comment>
<dbReference type="AlphaFoldDB" id="A0A562SN37"/>
<keyword evidence="2" id="KW-1185">Reference proteome</keyword>
<name>A0A562SN37_9HYPH</name>
<sequence length="288" mass="33302">MNGIVLAATLALAPVTFSQGHAQTPHQFKDIMANTDLSDRGFTLSERIIWKESDLIPGCRKNFKDEKCESIVFQYVQWPIPRGHADFRSDTRFLSNHLFNSLIFSSEKRKNSILHEECNENTLALLNQWRSENVVPINSANLLVTYLYQDDPWFFCFHKEKYIALKERKAAGEFNLEHLEFWIWKDGKVVGDVSCDTLLSRRGKTKRFPQCSLNLFYANGDARMTISSFPAINIRRIFCEINVITDKFWANIDIEPSKYSINENEFFGEIKLTLHADNVVSTIESDTQ</sequence>
<dbReference type="EMBL" id="VLLF01000008">
    <property type="protein sequence ID" value="TWI82685.1"/>
    <property type="molecule type" value="Genomic_DNA"/>
</dbReference>
<proteinExistence type="predicted"/>
<organism evidence="1 2">
    <name type="scientific">Roseibium hamelinense</name>
    <dbReference type="NCBI Taxonomy" id="150831"/>
    <lineage>
        <taxon>Bacteria</taxon>
        <taxon>Pseudomonadati</taxon>
        <taxon>Pseudomonadota</taxon>
        <taxon>Alphaproteobacteria</taxon>
        <taxon>Hyphomicrobiales</taxon>
        <taxon>Stappiaceae</taxon>
        <taxon>Roseibium</taxon>
    </lineage>
</organism>
<dbReference type="Proteomes" id="UP000320593">
    <property type="component" value="Unassembled WGS sequence"/>
</dbReference>